<dbReference type="PANTHER" id="PTHR33307">
    <property type="entry name" value="ALPHA-RHAMNOSIDASE (EUROFUNG)"/>
    <property type="match status" value="1"/>
</dbReference>
<dbReference type="InterPro" id="IPR008928">
    <property type="entry name" value="6-hairpin_glycosidase_sf"/>
</dbReference>
<protein>
    <recommendedName>
        <fullName evidence="2">alpha-L-rhamnosidase</fullName>
        <ecNumber evidence="2">3.2.1.40</ecNumber>
    </recommendedName>
</protein>
<comment type="catalytic activity">
    <reaction evidence="1">
        <text>Hydrolysis of terminal non-reducing alpha-L-rhamnose residues in alpha-L-rhamnosides.</text>
        <dbReference type="EC" id="3.2.1.40"/>
    </reaction>
</comment>
<evidence type="ECO:0000256" key="2">
    <source>
        <dbReference type="ARBA" id="ARBA00012652"/>
    </source>
</evidence>
<dbReference type="Pfam" id="PF17389">
    <property type="entry name" value="Bac_rhamnosid6H"/>
    <property type="match status" value="1"/>
</dbReference>
<dbReference type="RefSeq" id="WP_345680157.1">
    <property type="nucleotide sequence ID" value="NZ_BAABHS010000041.1"/>
</dbReference>
<dbReference type="InterPro" id="IPR016007">
    <property type="entry name" value="Alpha_rhamnosid"/>
</dbReference>
<sequence length="159" mass="17404">MVGAPAGDDTPFYLQDHGPVATAYLYWSAHLLSRAADVLGKTDDAAKYTEFAARVLAAWRAEFIRPDGTLTVDTQANHVRALTFGLVPDELRPRIAERLVALVRAAGNHLGTGFLSTPYLLPVLADTGHLDVAYELLFQDSHPSWLAMIDRGATTIWED</sequence>
<reference evidence="5" key="1">
    <citation type="journal article" date="2019" name="Int. J. Syst. Evol. Microbiol.">
        <title>The Global Catalogue of Microorganisms (GCM) 10K type strain sequencing project: providing services to taxonomists for standard genome sequencing and annotation.</title>
        <authorList>
            <consortium name="The Broad Institute Genomics Platform"/>
            <consortium name="The Broad Institute Genome Sequencing Center for Infectious Disease"/>
            <person name="Wu L."/>
            <person name="Ma J."/>
        </authorList>
    </citation>
    <scope>NUCLEOTIDE SEQUENCE [LARGE SCALE GENOMIC DNA]</scope>
    <source>
        <strain evidence="5">JCM 17986</strain>
    </source>
</reference>
<name>A0ABP9I8U9_9ACTN</name>
<dbReference type="InterPro" id="IPR012341">
    <property type="entry name" value="6hp_glycosidase-like_sf"/>
</dbReference>
<evidence type="ECO:0000256" key="1">
    <source>
        <dbReference type="ARBA" id="ARBA00001445"/>
    </source>
</evidence>
<dbReference type="SUPFAM" id="SSF48208">
    <property type="entry name" value="Six-hairpin glycosidases"/>
    <property type="match status" value="1"/>
</dbReference>
<evidence type="ECO:0000259" key="3">
    <source>
        <dbReference type="Pfam" id="PF17389"/>
    </source>
</evidence>
<dbReference type="Proteomes" id="UP001500466">
    <property type="component" value="Unassembled WGS sequence"/>
</dbReference>
<proteinExistence type="predicted"/>
<evidence type="ECO:0000313" key="4">
    <source>
        <dbReference type="EMBL" id="GAA4990858.1"/>
    </source>
</evidence>
<dbReference type="InterPro" id="IPR035396">
    <property type="entry name" value="Bac_rhamnosid6H"/>
</dbReference>
<organism evidence="4 5">
    <name type="scientific">Yinghuangia aomiensis</name>
    <dbReference type="NCBI Taxonomy" id="676205"/>
    <lineage>
        <taxon>Bacteria</taxon>
        <taxon>Bacillati</taxon>
        <taxon>Actinomycetota</taxon>
        <taxon>Actinomycetes</taxon>
        <taxon>Kitasatosporales</taxon>
        <taxon>Streptomycetaceae</taxon>
        <taxon>Yinghuangia</taxon>
    </lineage>
</organism>
<comment type="caution">
    <text evidence="4">The sequence shown here is derived from an EMBL/GenBank/DDBJ whole genome shotgun (WGS) entry which is preliminary data.</text>
</comment>
<dbReference type="EC" id="3.2.1.40" evidence="2"/>
<feature type="domain" description="Alpha-L-rhamnosidase six-hairpin glycosidase" evidence="3">
    <location>
        <begin position="17"/>
        <end position="158"/>
    </location>
</feature>
<evidence type="ECO:0000313" key="5">
    <source>
        <dbReference type="Proteomes" id="UP001500466"/>
    </source>
</evidence>
<dbReference type="Gene3D" id="1.50.10.10">
    <property type="match status" value="1"/>
</dbReference>
<dbReference type="PANTHER" id="PTHR33307:SF6">
    <property type="entry name" value="ALPHA-RHAMNOSIDASE (EUROFUNG)-RELATED"/>
    <property type="match status" value="1"/>
</dbReference>
<accession>A0ABP9I8U9</accession>
<gene>
    <name evidence="4" type="ORF">GCM10023205_73250</name>
</gene>
<keyword evidence="5" id="KW-1185">Reference proteome</keyword>
<dbReference type="EMBL" id="BAABHS010000041">
    <property type="protein sequence ID" value="GAA4990858.1"/>
    <property type="molecule type" value="Genomic_DNA"/>
</dbReference>